<protein>
    <submittedName>
        <fullName evidence="6">Uncharacterized protein</fullName>
    </submittedName>
</protein>
<reference evidence="6" key="1">
    <citation type="submission" date="2021-02" db="EMBL/GenBank/DDBJ databases">
        <authorList>
            <person name="Nowell W R."/>
        </authorList>
    </citation>
    <scope>NUCLEOTIDE SEQUENCE</scope>
</reference>
<dbReference type="OrthoDB" id="10019295at2759"/>
<dbReference type="Pfam" id="PF01436">
    <property type="entry name" value="NHL"/>
    <property type="match status" value="1"/>
</dbReference>
<dbReference type="Proteomes" id="UP000663882">
    <property type="component" value="Unassembled WGS sequence"/>
</dbReference>
<dbReference type="PROSITE" id="PS51125">
    <property type="entry name" value="NHL"/>
    <property type="match status" value="1"/>
</dbReference>
<dbReference type="PANTHER" id="PTHR10680:SF14">
    <property type="entry name" value="PEPTIDYL-GLYCINE ALPHA-AMIDATING MONOOXYGENASE"/>
    <property type="match status" value="1"/>
</dbReference>
<name>A0A813ZIT6_9BILA</name>
<evidence type="ECO:0000256" key="2">
    <source>
        <dbReference type="ARBA" id="ARBA00022737"/>
    </source>
</evidence>
<feature type="region of interest" description="Disordered" evidence="5">
    <location>
        <begin position="494"/>
        <end position="517"/>
    </location>
</feature>
<dbReference type="AlphaFoldDB" id="A0A813ZIT6"/>
<organism evidence="6 7">
    <name type="scientific">Rotaria sordida</name>
    <dbReference type="NCBI Taxonomy" id="392033"/>
    <lineage>
        <taxon>Eukaryota</taxon>
        <taxon>Metazoa</taxon>
        <taxon>Spiralia</taxon>
        <taxon>Gnathifera</taxon>
        <taxon>Rotifera</taxon>
        <taxon>Eurotatoria</taxon>
        <taxon>Bdelloidea</taxon>
        <taxon>Philodinida</taxon>
        <taxon>Philodinidae</taxon>
        <taxon>Rotaria</taxon>
    </lineage>
</organism>
<dbReference type="Gene3D" id="2.120.10.30">
    <property type="entry name" value="TolB, C-terminal domain"/>
    <property type="match status" value="1"/>
</dbReference>
<accession>A0A813ZIT6</accession>
<evidence type="ECO:0000313" key="6">
    <source>
        <dbReference type="EMBL" id="CAF0898517.1"/>
    </source>
</evidence>
<dbReference type="SUPFAM" id="SSF63825">
    <property type="entry name" value="YWTD domain"/>
    <property type="match status" value="1"/>
</dbReference>
<keyword evidence="3" id="KW-0325">Glycoprotein</keyword>
<feature type="repeat" description="NHL" evidence="4">
    <location>
        <begin position="448"/>
        <end position="492"/>
    </location>
</feature>
<keyword evidence="1" id="KW-0732">Signal</keyword>
<sequence length="563" mass="64511">MSTEPKQQFHAGFSSATTTAIASAAKDLNLQQNLESTRLIWYDSNIDKTKDTKVTMKELHEINNFIVFHIDLKTCSDYIESITNEKIFLVTSGRDALDILIRVHELKQIDSIFIFCFKPEKYQSLLQTYTKLIGIYTKRHELLNSLKENIILVEKHLETFNFYNQHKQKSTRDLSKESAEFLWFQIFKDVILRLPRDNYAKQQMIEFCQYYYRGNEKELKFIHEFEHDYKSNMAIKWYTKETFLFKIVNKALRTEDIEQLRIFRFFIADLSFNLAIEYEKLKNKGTKHSSLSSAEISPCAKWSPHGKTVAGNGLVGDTLTQLATPRGIFIMKRMNTLYIADSGNYRVQMLPLSQSSSLATTVVFDVREPSKIYVDDDENGPTIYISVFIGNRVEKWTKEASNGIQLGGECRSCFGIAVDKEKNVYMSELDREDVLKWSPQTNLTKVVAGQTDERGTTDKHLSSPHGLYFDRNSDTLYVADSGNNRIQKWKKDALSGNQVAGSNTSTPNADTGSLDEPEGVWVDELTKMVYVADTMNNRIIRWLPNTSVADIIAGGEGMNQRGK</sequence>
<dbReference type="CDD" id="cd05819">
    <property type="entry name" value="NHL"/>
    <property type="match status" value="1"/>
</dbReference>
<dbReference type="EMBL" id="CAJNOO010000306">
    <property type="protein sequence ID" value="CAF0898517.1"/>
    <property type="molecule type" value="Genomic_DNA"/>
</dbReference>
<evidence type="ECO:0000256" key="3">
    <source>
        <dbReference type="ARBA" id="ARBA00023180"/>
    </source>
</evidence>
<keyword evidence="2" id="KW-0677">Repeat</keyword>
<dbReference type="InterPro" id="IPR011042">
    <property type="entry name" value="6-blade_b-propeller_TolB-like"/>
</dbReference>
<comment type="caution">
    <text evidence="6">The sequence shown here is derived from an EMBL/GenBank/DDBJ whole genome shotgun (WGS) entry which is preliminary data.</text>
</comment>
<evidence type="ECO:0000256" key="5">
    <source>
        <dbReference type="SAM" id="MobiDB-lite"/>
    </source>
</evidence>
<evidence type="ECO:0000313" key="7">
    <source>
        <dbReference type="Proteomes" id="UP000663882"/>
    </source>
</evidence>
<evidence type="ECO:0000256" key="1">
    <source>
        <dbReference type="ARBA" id="ARBA00022729"/>
    </source>
</evidence>
<dbReference type="InterPro" id="IPR001258">
    <property type="entry name" value="NHL_repeat"/>
</dbReference>
<gene>
    <name evidence="6" type="ORF">RFH988_LOCUS8860</name>
</gene>
<evidence type="ECO:0000256" key="4">
    <source>
        <dbReference type="PROSITE-ProRule" id="PRU00504"/>
    </source>
</evidence>
<proteinExistence type="predicted"/>
<dbReference type="PANTHER" id="PTHR10680">
    <property type="entry name" value="PEPTIDYL-GLYCINE ALPHA-AMIDATING MONOOXYGENASE"/>
    <property type="match status" value="1"/>
</dbReference>
<dbReference type="Gene3D" id="2.40.10.500">
    <property type="match status" value="1"/>
</dbReference>
<feature type="compositionally biased region" description="Polar residues" evidence="5">
    <location>
        <begin position="495"/>
        <end position="511"/>
    </location>
</feature>